<reference evidence="1 2" key="1">
    <citation type="submission" date="2020-02" db="EMBL/GenBank/DDBJ databases">
        <title>Pseudoroseicyclus tamarix, sp. nov., isolated from offshore sediment of a Tamarix chinensis forest.</title>
        <authorList>
            <person name="Gai Y."/>
        </authorList>
    </citation>
    <scope>NUCLEOTIDE SEQUENCE [LARGE SCALE GENOMIC DNA]</scope>
    <source>
        <strain evidence="1 2">CLL3-39</strain>
    </source>
</reference>
<organism evidence="1 2">
    <name type="scientific">Pseudoroseicyclus tamaricis</name>
    <dbReference type="NCBI Taxonomy" id="2705421"/>
    <lineage>
        <taxon>Bacteria</taxon>
        <taxon>Pseudomonadati</taxon>
        <taxon>Pseudomonadota</taxon>
        <taxon>Alphaproteobacteria</taxon>
        <taxon>Rhodobacterales</taxon>
        <taxon>Paracoccaceae</taxon>
        <taxon>Pseudoroseicyclus</taxon>
    </lineage>
</organism>
<dbReference type="AlphaFoldDB" id="A0A6B2JVH7"/>
<keyword evidence="2" id="KW-1185">Reference proteome</keyword>
<accession>A0A6B2JVH7</accession>
<dbReference type="Proteomes" id="UP000474757">
    <property type="component" value="Unassembled WGS sequence"/>
</dbReference>
<sequence length="85" mass="8994">MADNFATHAQSLTSPASRHQVVVPNDAADFDPLPRALYANSSGTAVLRDKAGTEVAYEVVVGQVLPVRAVRVMATGTTAELIAWE</sequence>
<proteinExistence type="predicted"/>
<gene>
    <name evidence="1" type="ORF">GZA08_14055</name>
</gene>
<name>A0A6B2JVH7_9RHOB</name>
<evidence type="ECO:0000313" key="2">
    <source>
        <dbReference type="Proteomes" id="UP000474757"/>
    </source>
</evidence>
<protein>
    <submittedName>
        <fullName evidence="1">Uncharacterized protein</fullName>
    </submittedName>
</protein>
<evidence type="ECO:0000313" key="1">
    <source>
        <dbReference type="EMBL" id="NDV02090.1"/>
    </source>
</evidence>
<comment type="caution">
    <text evidence="1">The sequence shown here is derived from an EMBL/GenBank/DDBJ whole genome shotgun (WGS) entry which is preliminary data.</text>
</comment>
<dbReference type="EMBL" id="JAAGAB010000003">
    <property type="protein sequence ID" value="NDV02090.1"/>
    <property type="molecule type" value="Genomic_DNA"/>
</dbReference>
<dbReference type="RefSeq" id="WP_163894714.1">
    <property type="nucleotide sequence ID" value="NZ_JAAFYS010000003.1"/>
</dbReference>